<dbReference type="Gene3D" id="3.40.50.1820">
    <property type="entry name" value="alpha/beta hydrolase"/>
    <property type="match status" value="1"/>
</dbReference>
<keyword evidence="6" id="KW-1185">Reference proteome</keyword>
<evidence type="ECO:0000259" key="4">
    <source>
        <dbReference type="Pfam" id="PF05057"/>
    </source>
</evidence>
<feature type="compositionally biased region" description="Basic and acidic residues" evidence="2">
    <location>
        <begin position="369"/>
        <end position="388"/>
    </location>
</feature>
<feature type="compositionally biased region" description="Low complexity" evidence="2">
    <location>
        <begin position="350"/>
        <end position="362"/>
    </location>
</feature>
<dbReference type="KEGG" id="hir:HETIRDRAFT_36116"/>
<evidence type="ECO:0000256" key="2">
    <source>
        <dbReference type="SAM" id="MobiDB-lite"/>
    </source>
</evidence>
<dbReference type="HOGENOM" id="CLU_027968_0_0_1"/>
<dbReference type="InterPro" id="IPR044294">
    <property type="entry name" value="Lipase-like"/>
</dbReference>
<dbReference type="InterPro" id="IPR007751">
    <property type="entry name" value="DUF676_lipase-like"/>
</dbReference>
<dbReference type="InParanoid" id="W4JZQ4"/>
<keyword evidence="3" id="KW-0812">Transmembrane</keyword>
<dbReference type="PANTHER" id="PTHR12482:SF62">
    <property type="entry name" value="LIPASE ROG1-RELATED"/>
    <property type="match status" value="1"/>
</dbReference>
<reference evidence="5 6" key="1">
    <citation type="journal article" date="2012" name="New Phytol.">
        <title>Insight into trade-off between wood decay and parasitism from the genome of a fungal forest pathogen.</title>
        <authorList>
            <person name="Olson A."/>
            <person name="Aerts A."/>
            <person name="Asiegbu F."/>
            <person name="Belbahri L."/>
            <person name="Bouzid O."/>
            <person name="Broberg A."/>
            <person name="Canback B."/>
            <person name="Coutinho P.M."/>
            <person name="Cullen D."/>
            <person name="Dalman K."/>
            <person name="Deflorio G."/>
            <person name="van Diepen L.T."/>
            <person name="Dunand C."/>
            <person name="Duplessis S."/>
            <person name="Durling M."/>
            <person name="Gonthier P."/>
            <person name="Grimwood J."/>
            <person name="Fossdal C.G."/>
            <person name="Hansson D."/>
            <person name="Henrissat B."/>
            <person name="Hietala A."/>
            <person name="Himmelstrand K."/>
            <person name="Hoffmeister D."/>
            <person name="Hogberg N."/>
            <person name="James T.Y."/>
            <person name="Karlsson M."/>
            <person name="Kohler A."/>
            <person name="Kues U."/>
            <person name="Lee Y.H."/>
            <person name="Lin Y.C."/>
            <person name="Lind M."/>
            <person name="Lindquist E."/>
            <person name="Lombard V."/>
            <person name="Lucas S."/>
            <person name="Lunden K."/>
            <person name="Morin E."/>
            <person name="Murat C."/>
            <person name="Park J."/>
            <person name="Raffaello T."/>
            <person name="Rouze P."/>
            <person name="Salamov A."/>
            <person name="Schmutz J."/>
            <person name="Solheim H."/>
            <person name="Stahlberg J."/>
            <person name="Velez H."/>
            <person name="de Vries R.P."/>
            <person name="Wiebenga A."/>
            <person name="Woodward S."/>
            <person name="Yakovlev I."/>
            <person name="Garbelotto M."/>
            <person name="Martin F."/>
            <person name="Grigoriev I.V."/>
            <person name="Stenlid J."/>
        </authorList>
    </citation>
    <scope>NUCLEOTIDE SEQUENCE [LARGE SCALE GENOMIC DNA]</scope>
    <source>
        <strain evidence="5 6">TC 32-1</strain>
    </source>
</reference>
<sequence length="453" mass="51620">MAISGSEVHLLVLIHGMWGNPTHLAEMYRIIQEVKGKSNDVSSRLHVLLAEANKDAHTYDGIDWGGERVAQEIFDEIEKIEGEGKKVTHFSITGYSLGGLLSRYVVGILYQRDLFKTITPINFNTVATPHIGLLRYTSFWSRLSSTLGPTLLSRTGEQFYGVDVFSERGRPLLEVMADPKRPFYQGLSLFPHIRIYANTVNDLTVPYITAAIEPEDPFYDHKTTGLQIEFDEKYSPIVKSWTLPDTPPSSPPKPRIFTWQWFKNHLPRLALPPFLQRRFPLNILVFIALPILIPMFFILLLVRLALSARSSRKRIMLLEKDTSASGRLAQVVGELERQMEDVVVDFIDSSSSYRDESPAASDPSPPFENSHERDSVRRDSATKAKLAAEPHLTERQYKMIASLNAIPQLKKERVFLDPMRNSHATIISRDVQSFKFHRQGEGVLRHWADHFIL</sequence>
<dbReference type="AlphaFoldDB" id="W4JZQ4"/>
<dbReference type="eggNOG" id="KOG4372">
    <property type="taxonomic scope" value="Eukaryota"/>
</dbReference>
<keyword evidence="3" id="KW-0472">Membrane</keyword>
<evidence type="ECO:0000256" key="3">
    <source>
        <dbReference type="SAM" id="Phobius"/>
    </source>
</evidence>
<dbReference type="InterPro" id="IPR029058">
    <property type="entry name" value="AB_hydrolase_fold"/>
</dbReference>
<dbReference type="PANTHER" id="PTHR12482">
    <property type="entry name" value="LIPASE ROG1-RELATED-RELATED"/>
    <property type="match status" value="1"/>
</dbReference>
<proteinExistence type="inferred from homology"/>
<name>W4JZQ4_HETIT</name>
<accession>W4JZQ4</accession>
<comment type="similarity">
    <text evidence="1">Belongs to the putative lipase ROG1 family.</text>
</comment>
<evidence type="ECO:0000256" key="1">
    <source>
        <dbReference type="ARBA" id="ARBA00007920"/>
    </source>
</evidence>
<feature type="region of interest" description="Disordered" evidence="2">
    <location>
        <begin position="350"/>
        <end position="388"/>
    </location>
</feature>
<dbReference type="Pfam" id="PF05057">
    <property type="entry name" value="DUF676"/>
    <property type="match status" value="1"/>
</dbReference>
<gene>
    <name evidence="5" type="ORF">HETIRDRAFT_36116</name>
</gene>
<keyword evidence="3" id="KW-1133">Transmembrane helix</keyword>
<dbReference type="RefSeq" id="XP_009548745.1">
    <property type="nucleotide sequence ID" value="XM_009550450.1"/>
</dbReference>
<dbReference type="OrthoDB" id="273452at2759"/>
<feature type="transmembrane region" description="Helical" evidence="3">
    <location>
        <begin position="283"/>
        <end position="306"/>
    </location>
</feature>
<dbReference type="Proteomes" id="UP000030671">
    <property type="component" value="Unassembled WGS sequence"/>
</dbReference>
<evidence type="ECO:0000313" key="5">
    <source>
        <dbReference type="EMBL" id="ETW79058.1"/>
    </source>
</evidence>
<organism evidence="5 6">
    <name type="scientific">Heterobasidion irregulare (strain TC 32-1)</name>
    <dbReference type="NCBI Taxonomy" id="747525"/>
    <lineage>
        <taxon>Eukaryota</taxon>
        <taxon>Fungi</taxon>
        <taxon>Dikarya</taxon>
        <taxon>Basidiomycota</taxon>
        <taxon>Agaricomycotina</taxon>
        <taxon>Agaricomycetes</taxon>
        <taxon>Russulales</taxon>
        <taxon>Bondarzewiaceae</taxon>
        <taxon>Heterobasidion</taxon>
        <taxon>Heterobasidion annosum species complex</taxon>
    </lineage>
</organism>
<dbReference type="EMBL" id="KI925461">
    <property type="protein sequence ID" value="ETW79058.1"/>
    <property type="molecule type" value="Genomic_DNA"/>
</dbReference>
<dbReference type="SUPFAM" id="SSF53474">
    <property type="entry name" value="alpha/beta-Hydrolases"/>
    <property type="match status" value="1"/>
</dbReference>
<feature type="domain" description="DUF676" evidence="4">
    <location>
        <begin position="6"/>
        <end position="209"/>
    </location>
</feature>
<protein>
    <submittedName>
        <fullName evidence="5">Esterase/lipase/thioesterase</fullName>
    </submittedName>
</protein>
<evidence type="ECO:0000313" key="6">
    <source>
        <dbReference type="Proteomes" id="UP000030671"/>
    </source>
</evidence>
<dbReference type="GeneID" id="20671814"/>